<evidence type="ECO:0000256" key="1">
    <source>
        <dbReference type="SAM" id="MobiDB-lite"/>
    </source>
</evidence>
<keyword evidence="2" id="KW-0812">Transmembrane</keyword>
<sequence>MILHVKRANQKAILSIQTNIAIKEVLVLSVLKIRLQKAKEDVIGKAVGISIAVGLLVAAVIVAVIYFCRKRVKEANPEASTELQDEKNKFLPGDKSQKNEAEEAEGSGP</sequence>
<keyword evidence="2" id="KW-0472">Membrane</keyword>
<feature type="region of interest" description="Disordered" evidence="1">
    <location>
        <begin position="75"/>
        <end position="109"/>
    </location>
</feature>
<proteinExistence type="predicted"/>
<evidence type="ECO:0000313" key="3">
    <source>
        <dbReference type="EMBL" id="PVD27204.1"/>
    </source>
</evidence>
<name>A0A2T7P1C3_POMCA</name>
<feature type="transmembrane region" description="Helical" evidence="2">
    <location>
        <begin position="43"/>
        <end position="68"/>
    </location>
</feature>
<dbReference type="EMBL" id="PZQS01000007">
    <property type="protein sequence ID" value="PVD27204.1"/>
    <property type="molecule type" value="Genomic_DNA"/>
</dbReference>
<dbReference type="Proteomes" id="UP000245119">
    <property type="component" value="Linkage Group LG7"/>
</dbReference>
<keyword evidence="4" id="KW-1185">Reference proteome</keyword>
<keyword evidence="2" id="KW-1133">Transmembrane helix</keyword>
<protein>
    <submittedName>
        <fullName evidence="3">Uncharacterized protein</fullName>
    </submittedName>
</protein>
<comment type="caution">
    <text evidence="3">The sequence shown here is derived from an EMBL/GenBank/DDBJ whole genome shotgun (WGS) entry which is preliminary data.</text>
</comment>
<reference evidence="3 4" key="1">
    <citation type="submission" date="2018-04" db="EMBL/GenBank/DDBJ databases">
        <title>The genome of golden apple snail Pomacea canaliculata provides insight into stress tolerance and invasive adaptation.</title>
        <authorList>
            <person name="Liu C."/>
            <person name="Liu B."/>
            <person name="Ren Y."/>
            <person name="Zhang Y."/>
            <person name="Wang H."/>
            <person name="Li S."/>
            <person name="Jiang F."/>
            <person name="Yin L."/>
            <person name="Zhang G."/>
            <person name="Qian W."/>
            <person name="Fan W."/>
        </authorList>
    </citation>
    <scope>NUCLEOTIDE SEQUENCE [LARGE SCALE GENOMIC DNA]</scope>
    <source>
        <strain evidence="3">SZHN2017</strain>
        <tissue evidence="3">Muscle</tissue>
    </source>
</reference>
<dbReference type="AlphaFoldDB" id="A0A2T7P1C3"/>
<accession>A0A2T7P1C3</accession>
<gene>
    <name evidence="3" type="ORF">C0Q70_12358</name>
</gene>
<evidence type="ECO:0000313" key="4">
    <source>
        <dbReference type="Proteomes" id="UP000245119"/>
    </source>
</evidence>
<organism evidence="3 4">
    <name type="scientific">Pomacea canaliculata</name>
    <name type="common">Golden apple snail</name>
    <dbReference type="NCBI Taxonomy" id="400727"/>
    <lineage>
        <taxon>Eukaryota</taxon>
        <taxon>Metazoa</taxon>
        <taxon>Spiralia</taxon>
        <taxon>Lophotrochozoa</taxon>
        <taxon>Mollusca</taxon>
        <taxon>Gastropoda</taxon>
        <taxon>Caenogastropoda</taxon>
        <taxon>Architaenioglossa</taxon>
        <taxon>Ampullarioidea</taxon>
        <taxon>Ampullariidae</taxon>
        <taxon>Pomacea</taxon>
    </lineage>
</organism>
<evidence type="ECO:0000256" key="2">
    <source>
        <dbReference type="SAM" id="Phobius"/>
    </source>
</evidence>
<feature type="transmembrane region" description="Helical" evidence="2">
    <location>
        <begin position="12"/>
        <end position="31"/>
    </location>
</feature>